<reference evidence="3 4" key="1">
    <citation type="submission" date="2019-03" db="EMBL/GenBank/DDBJ databases">
        <title>Genomic Encyclopedia of Type Strains, Phase IV (KMG-IV): sequencing the most valuable type-strain genomes for metagenomic binning, comparative biology and taxonomic classification.</title>
        <authorList>
            <person name="Goeker M."/>
        </authorList>
    </citation>
    <scope>NUCLEOTIDE SEQUENCE [LARGE SCALE GENOMIC DNA]</scope>
    <source>
        <strain evidence="3 4">DSM 22362</strain>
    </source>
</reference>
<dbReference type="GO" id="GO:0046677">
    <property type="term" value="P:response to antibiotic"/>
    <property type="evidence" value="ECO:0007669"/>
    <property type="project" value="UniProtKB-KW"/>
</dbReference>
<dbReference type="AlphaFoldDB" id="A0A4R3VQV4"/>
<evidence type="ECO:0000313" key="3">
    <source>
        <dbReference type="EMBL" id="TCV09848.1"/>
    </source>
</evidence>
<accession>A0A4R3VQV4</accession>
<dbReference type="CDD" id="cd08349">
    <property type="entry name" value="BLMA_like"/>
    <property type="match status" value="1"/>
</dbReference>
<gene>
    <name evidence="3" type="ORF">EDC17_10393</name>
</gene>
<dbReference type="InterPro" id="IPR029068">
    <property type="entry name" value="Glyas_Bleomycin-R_OHBP_Dase"/>
</dbReference>
<dbReference type="Pfam" id="PF12681">
    <property type="entry name" value="Glyoxalase_2"/>
    <property type="match status" value="1"/>
</dbReference>
<organism evidence="3 4">
    <name type="scientific">Sphingobacterium alimentarium</name>
    <dbReference type="NCBI Taxonomy" id="797292"/>
    <lineage>
        <taxon>Bacteria</taxon>
        <taxon>Pseudomonadati</taxon>
        <taxon>Bacteroidota</taxon>
        <taxon>Sphingobacteriia</taxon>
        <taxon>Sphingobacteriales</taxon>
        <taxon>Sphingobacteriaceae</taxon>
        <taxon>Sphingobacterium</taxon>
    </lineage>
</organism>
<dbReference type="InterPro" id="IPR025870">
    <property type="entry name" value="Glyoxalase-like_dom"/>
</dbReference>
<dbReference type="EMBL" id="SMBZ01000039">
    <property type="protein sequence ID" value="TCV09848.1"/>
    <property type="molecule type" value="Genomic_DNA"/>
</dbReference>
<dbReference type="OrthoDB" id="66829at2"/>
<evidence type="ECO:0000256" key="1">
    <source>
        <dbReference type="ARBA" id="ARBA00023251"/>
    </source>
</evidence>
<keyword evidence="1" id="KW-0046">Antibiotic resistance</keyword>
<dbReference type="Proteomes" id="UP000295197">
    <property type="component" value="Unassembled WGS sequence"/>
</dbReference>
<keyword evidence="4" id="KW-1185">Reference proteome</keyword>
<dbReference type="Gene3D" id="3.10.180.10">
    <property type="entry name" value="2,3-Dihydroxybiphenyl 1,2-Dioxygenase, domain 1"/>
    <property type="match status" value="1"/>
</dbReference>
<sequence>MNLLTVCPKLPMRIKAVTIDFYQNKLDFLILGDYGDYVLLKKDEIEIHFFSFAELIPQSNYGQVYIRVQDIANLYQTFLQRNIAIHPNGKLELKPWKQQQFSILDPDNNLLTFGESL</sequence>
<evidence type="ECO:0000259" key="2">
    <source>
        <dbReference type="Pfam" id="PF12681"/>
    </source>
</evidence>
<evidence type="ECO:0000313" key="4">
    <source>
        <dbReference type="Proteomes" id="UP000295197"/>
    </source>
</evidence>
<name>A0A4R3VQV4_9SPHI</name>
<proteinExistence type="predicted"/>
<dbReference type="InterPro" id="IPR000335">
    <property type="entry name" value="Bleomycin-R"/>
</dbReference>
<protein>
    <submittedName>
        <fullName evidence="3">Glyoxalase-like protein</fullName>
    </submittedName>
</protein>
<dbReference type="SUPFAM" id="SSF54593">
    <property type="entry name" value="Glyoxalase/Bleomycin resistance protein/Dihydroxybiphenyl dioxygenase"/>
    <property type="match status" value="1"/>
</dbReference>
<dbReference type="RefSeq" id="WP_132778440.1">
    <property type="nucleotide sequence ID" value="NZ_SMBZ01000039.1"/>
</dbReference>
<feature type="domain" description="Glyoxalase-like" evidence="2">
    <location>
        <begin position="19"/>
        <end position="117"/>
    </location>
</feature>
<comment type="caution">
    <text evidence="3">The sequence shown here is derived from an EMBL/GenBank/DDBJ whole genome shotgun (WGS) entry which is preliminary data.</text>
</comment>